<dbReference type="AlphaFoldDB" id="A0AAJ0DIG2"/>
<keyword evidence="1" id="KW-1133">Transmembrane helix</keyword>
<feature type="transmembrane region" description="Helical" evidence="1">
    <location>
        <begin position="39"/>
        <end position="62"/>
    </location>
</feature>
<protein>
    <submittedName>
        <fullName evidence="2">Uncharacterized protein</fullName>
    </submittedName>
</protein>
<keyword evidence="1" id="KW-0472">Membrane</keyword>
<evidence type="ECO:0000256" key="1">
    <source>
        <dbReference type="SAM" id="Phobius"/>
    </source>
</evidence>
<sequence>MAYQPLGDKYTIAQSMDGSDDELGPPKLDSIAHRRLNRIWRLTIVNVILVVLQLCLLAFLILPLSTDHKEKHIQGTYGFDTKYMTISHDFDWLWEDRAVQRAGAIALETDEKTGEVVEYGIISISIALLRSEKHCKVHTKADM</sequence>
<comment type="caution">
    <text evidence="2">The sequence shown here is derived from an EMBL/GenBank/DDBJ whole genome shotgun (WGS) entry which is preliminary data.</text>
</comment>
<keyword evidence="1" id="KW-0812">Transmembrane</keyword>
<proteinExistence type="predicted"/>
<reference evidence="2" key="1">
    <citation type="submission" date="2023-04" db="EMBL/GenBank/DDBJ databases">
        <title>Black Yeasts Isolated from many extreme environments.</title>
        <authorList>
            <person name="Coleine C."/>
            <person name="Stajich J.E."/>
            <person name="Selbmann L."/>
        </authorList>
    </citation>
    <scope>NUCLEOTIDE SEQUENCE</scope>
    <source>
        <strain evidence="2">CCFEE 5312</strain>
    </source>
</reference>
<dbReference type="Proteomes" id="UP001271007">
    <property type="component" value="Unassembled WGS sequence"/>
</dbReference>
<evidence type="ECO:0000313" key="2">
    <source>
        <dbReference type="EMBL" id="KAK3050540.1"/>
    </source>
</evidence>
<gene>
    <name evidence="2" type="ORF">LTR09_008179</name>
</gene>
<organism evidence="2 3">
    <name type="scientific">Extremus antarcticus</name>
    <dbReference type="NCBI Taxonomy" id="702011"/>
    <lineage>
        <taxon>Eukaryota</taxon>
        <taxon>Fungi</taxon>
        <taxon>Dikarya</taxon>
        <taxon>Ascomycota</taxon>
        <taxon>Pezizomycotina</taxon>
        <taxon>Dothideomycetes</taxon>
        <taxon>Dothideomycetidae</taxon>
        <taxon>Mycosphaerellales</taxon>
        <taxon>Extremaceae</taxon>
        <taxon>Extremus</taxon>
    </lineage>
</organism>
<keyword evidence="3" id="KW-1185">Reference proteome</keyword>
<name>A0AAJ0DIG2_9PEZI</name>
<accession>A0AAJ0DIG2</accession>
<evidence type="ECO:0000313" key="3">
    <source>
        <dbReference type="Proteomes" id="UP001271007"/>
    </source>
</evidence>
<dbReference type="EMBL" id="JAWDJX010000031">
    <property type="protein sequence ID" value="KAK3050540.1"/>
    <property type="molecule type" value="Genomic_DNA"/>
</dbReference>